<dbReference type="PANTHER" id="PTHR10380:SF237">
    <property type="entry name" value="CUTICULAR PROTEIN 65AU, ISOFORM A-RELATED"/>
    <property type="match status" value="1"/>
</dbReference>
<dbReference type="PANTHER" id="PTHR10380">
    <property type="entry name" value="CUTICLE PROTEIN"/>
    <property type="match status" value="1"/>
</dbReference>
<proteinExistence type="predicted"/>
<evidence type="ECO:0000313" key="6">
    <source>
        <dbReference type="RefSeq" id="XP_023943143.2"/>
    </source>
</evidence>
<dbReference type="InterPro" id="IPR050468">
    <property type="entry name" value="Cuticle_Struct_Prot"/>
</dbReference>
<dbReference type="PRINTS" id="PR00947">
    <property type="entry name" value="CUTICLE"/>
</dbReference>
<keyword evidence="2 4" id="KW-0732">Signal</keyword>
<reference evidence="6" key="1">
    <citation type="submission" date="2025-08" db="UniProtKB">
        <authorList>
            <consortium name="RefSeq"/>
        </authorList>
    </citation>
    <scope>IDENTIFICATION</scope>
</reference>
<gene>
    <name evidence="6" type="primary">LOC112049462</name>
</gene>
<evidence type="ECO:0000256" key="2">
    <source>
        <dbReference type="ARBA" id="ARBA00022729"/>
    </source>
</evidence>
<sequence>MRVAVVILACVLAVAQAQLNAAQSSGKYVPDDGRYQYNNNRYNPFGRYNQNQYGSYNNRYNQYNPYGNQYNQYNRNQYNPFKPYVTSTIAPFRPSVTVTPAPPKVTVAPVVKPSEPVAPAVTVAPVVTAAPVFVPVAPSALPVITAARVAADSRSAETVKYGNEINPDGSYNYFYETNNGIAAQAQGTPRNFGGNPPVVPDVVEGGFSWYSPEGQLVSITYVADENGYQPVGDAIPQPPEVPAQIARALAYIARSAPVPAVARTYEASASASSN</sequence>
<dbReference type="KEGG" id="bany:112049462"/>
<dbReference type="InterPro" id="IPR031311">
    <property type="entry name" value="CHIT_BIND_RR_consensus"/>
</dbReference>
<keyword evidence="5" id="KW-1185">Reference proteome</keyword>
<dbReference type="InterPro" id="IPR000618">
    <property type="entry name" value="Insect_cuticle"/>
</dbReference>
<dbReference type="Proteomes" id="UP001652582">
    <property type="component" value="Chromosome 7"/>
</dbReference>
<dbReference type="OrthoDB" id="8115566at2759"/>
<feature type="chain" id="PRO_5045901900" evidence="4">
    <location>
        <begin position="18"/>
        <end position="274"/>
    </location>
</feature>
<evidence type="ECO:0000313" key="5">
    <source>
        <dbReference type="Proteomes" id="UP001652582"/>
    </source>
</evidence>
<dbReference type="GO" id="GO:0062129">
    <property type="term" value="C:chitin-based extracellular matrix"/>
    <property type="evidence" value="ECO:0007669"/>
    <property type="project" value="TreeGrafter"/>
</dbReference>
<evidence type="ECO:0000256" key="4">
    <source>
        <dbReference type="SAM" id="SignalP"/>
    </source>
</evidence>
<evidence type="ECO:0000256" key="1">
    <source>
        <dbReference type="ARBA" id="ARBA00022460"/>
    </source>
</evidence>
<protein>
    <submittedName>
        <fullName evidence="6">Endocuticle structural glycoprotein SgAbd-1-like</fullName>
    </submittedName>
</protein>
<feature type="signal peptide" evidence="4">
    <location>
        <begin position="1"/>
        <end position="17"/>
    </location>
</feature>
<dbReference type="GO" id="GO:0008010">
    <property type="term" value="F:structural constituent of chitin-based larval cuticle"/>
    <property type="evidence" value="ECO:0007669"/>
    <property type="project" value="TreeGrafter"/>
</dbReference>
<dbReference type="PROSITE" id="PS00233">
    <property type="entry name" value="CHIT_BIND_RR_1"/>
    <property type="match status" value="1"/>
</dbReference>
<dbReference type="Pfam" id="PF00379">
    <property type="entry name" value="Chitin_bind_4"/>
    <property type="match status" value="1"/>
</dbReference>
<dbReference type="AlphaFoldDB" id="A0A6J1NDT4"/>
<accession>A0A6J1NDT4</accession>
<evidence type="ECO:0000256" key="3">
    <source>
        <dbReference type="PROSITE-ProRule" id="PRU00497"/>
    </source>
</evidence>
<keyword evidence="1 3" id="KW-0193">Cuticle</keyword>
<dbReference type="GeneID" id="112049462"/>
<dbReference type="PROSITE" id="PS51155">
    <property type="entry name" value="CHIT_BIND_RR_2"/>
    <property type="match status" value="1"/>
</dbReference>
<name>A0A6J1NDT4_BICAN</name>
<organism evidence="5 6">
    <name type="scientific">Bicyclus anynana</name>
    <name type="common">Squinting bush brown butterfly</name>
    <dbReference type="NCBI Taxonomy" id="110368"/>
    <lineage>
        <taxon>Eukaryota</taxon>
        <taxon>Metazoa</taxon>
        <taxon>Ecdysozoa</taxon>
        <taxon>Arthropoda</taxon>
        <taxon>Hexapoda</taxon>
        <taxon>Insecta</taxon>
        <taxon>Pterygota</taxon>
        <taxon>Neoptera</taxon>
        <taxon>Endopterygota</taxon>
        <taxon>Lepidoptera</taxon>
        <taxon>Glossata</taxon>
        <taxon>Ditrysia</taxon>
        <taxon>Papilionoidea</taxon>
        <taxon>Nymphalidae</taxon>
        <taxon>Satyrinae</taxon>
        <taxon>Satyrini</taxon>
        <taxon>Mycalesina</taxon>
        <taxon>Bicyclus</taxon>
    </lineage>
</organism>
<dbReference type="RefSeq" id="XP_023943143.2">
    <property type="nucleotide sequence ID" value="XM_024087375.2"/>
</dbReference>